<keyword evidence="2" id="KW-1185">Reference proteome</keyword>
<organism evidence="1 2">
    <name type="scientific">Methylophaga nitratireducenticrescens</name>
    <dbReference type="NCBI Taxonomy" id="754476"/>
    <lineage>
        <taxon>Bacteria</taxon>
        <taxon>Pseudomonadati</taxon>
        <taxon>Pseudomonadota</taxon>
        <taxon>Gammaproteobacteria</taxon>
        <taxon>Thiotrichales</taxon>
        <taxon>Piscirickettsiaceae</taxon>
        <taxon>Methylophaga</taxon>
    </lineage>
</organism>
<evidence type="ECO:0000313" key="1">
    <source>
        <dbReference type="EMBL" id="AFI84453.1"/>
    </source>
</evidence>
<dbReference type="PATRIC" id="fig|754476.3.peg.1610"/>
<accession>I1XJ84</accession>
<name>I1XJ84_METNJ</name>
<proteinExistence type="predicted"/>
<sequence length="51" mass="5550">MYLTPLGSRSKTFISIDGVVAPMRPAPATLVHPCTSYAKANVWNMRAPAFL</sequence>
<reference evidence="1 2" key="2">
    <citation type="journal article" date="2013" name="Int. J. Syst. Evol. Microbiol.">
        <title>Methylophaga nitratireducenticrescens sp. nov. and Methylophaga frappieri sp. nov., isolated from the biofilm of the methanol-fed denitrification system treating the seawater at the Montreal Biodome.</title>
        <authorList>
            <person name="Villeneuve C."/>
            <person name="Martineau C."/>
            <person name="Mauffrey F."/>
            <person name="Villemur R."/>
        </authorList>
    </citation>
    <scope>NUCLEOTIDE SEQUENCE [LARGE SCALE GENOMIC DNA]</scope>
    <source>
        <strain evidence="1 2">JAM1</strain>
    </source>
</reference>
<reference evidence="1 2" key="1">
    <citation type="journal article" date="2012" name="J. Bacteriol.">
        <title>Complete genome sequences of Methylophaga sp. strain JAM1 and Methylophaga sp. strain JAM7.</title>
        <authorList>
            <person name="Villeneuve C."/>
            <person name="Martineau C."/>
            <person name="Mauffrey F."/>
            <person name="Villemur R."/>
        </authorList>
    </citation>
    <scope>NUCLEOTIDE SEQUENCE [LARGE SCALE GENOMIC DNA]</scope>
    <source>
        <strain evidence="1 2">JAM1</strain>
    </source>
</reference>
<evidence type="ECO:0000313" key="2">
    <source>
        <dbReference type="Proteomes" id="UP000009144"/>
    </source>
</evidence>
<protein>
    <submittedName>
        <fullName evidence="1">Uncharacterized protein</fullName>
    </submittedName>
</protein>
<dbReference type="Proteomes" id="UP000009144">
    <property type="component" value="Chromosome"/>
</dbReference>
<dbReference type="STRING" id="754476.Q7A_1629"/>
<dbReference type="HOGENOM" id="CLU_3100711_0_0_6"/>
<dbReference type="EMBL" id="CP003390">
    <property type="protein sequence ID" value="AFI84453.1"/>
    <property type="molecule type" value="Genomic_DNA"/>
</dbReference>
<gene>
    <name evidence="1" type="ordered locus">Q7A_1629</name>
</gene>
<dbReference type="AlphaFoldDB" id="I1XJ84"/>